<keyword evidence="4" id="KW-0472">Membrane</keyword>
<sequence length="136" mass="13631">MARTGRVSATARGKLASGGAPAYEAERLGGDGSVRGYESGELGAGLATLSGSVSLVLPLPARVPGGPPPPVSFVLFADAGARDEALAGRKPSSSQPLASGASVGYGLRFGPIRFDVAHNARGERMTHVGLVGDEFG</sequence>
<dbReference type="InterPro" id="IPR039910">
    <property type="entry name" value="D15-like"/>
</dbReference>
<dbReference type="GO" id="GO:0019867">
    <property type="term" value="C:outer membrane"/>
    <property type="evidence" value="ECO:0007669"/>
    <property type="project" value="InterPro"/>
</dbReference>
<feature type="region of interest" description="Disordered" evidence="6">
    <location>
        <begin position="1"/>
        <end position="22"/>
    </location>
</feature>
<feature type="domain" description="Bacterial surface antigen (D15)" evidence="7">
    <location>
        <begin position="10"/>
        <end position="118"/>
    </location>
</feature>
<evidence type="ECO:0000256" key="4">
    <source>
        <dbReference type="ARBA" id="ARBA00023136"/>
    </source>
</evidence>
<reference evidence="8" key="1">
    <citation type="submission" date="2021-01" db="EMBL/GenBank/DDBJ databases">
        <authorList>
            <person name="Corre E."/>
            <person name="Pelletier E."/>
            <person name="Niang G."/>
            <person name="Scheremetjew M."/>
            <person name="Finn R."/>
            <person name="Kale V."/>
            <person name="Holt S."/>
            <person name="Cochrane G."/>
            <person name="Meng A."/>
            <person name="Brown T."/>
            <person name="Cohen L."/>
        </authorList>
    </citation>
    <scope>NUCLEOTIDE SEQUENCE</scope>
    <source>
        <strain evidence="8">379</strain>
    </source>
</reference>
<evidence type="ECO:0000256" key="3">
    <source>
        <dbReference type="ARBA" id="ARBA00022729"/>
    </source>
</evidence>
<dbReference type="Gene3D" id="2.40.160.50">
    <property type="entry name" value="membrane protein fhac: a member of the omp85/tpsb transporter family"/>
    <property type="match status" value="1"/>
</dbReference>
<gene>
    <name evidence="8" type="ORF">EHUX00137_LOCUS17600</name>
</gene>
<name>A0A7S3WCI5_EMIHU</name>
<evidence type="ECO:0000256" key="2">
    <source>
        <dbReference type="ARBA" id="ARBA00022692"/>
    </source>
</evidence>
<dbReference type="PANTHER" id="PTHR12815">
    <property type="entry name" value="SORTING AND ASSEMBLY MACHINERY SAMM50 PROTEIN FAMILY MEMBER"/>
    <property type="match status" value="1"/>
</dbReference>
<evidence type="ECO:0000256" key="5">
    <source>
        <dbReference type="ARBA" id="ARBA00023237"/>
    </source>
</evidence>
<evidence type="ECO:0000259" key="7">
    <source>
        <dbReference type="Pfam" id="PF01103"/>
    </source>
</evidence>
<dbReference type="Pfam" id="PF01103">
    <property type="entry name" value="Omp85"/>
    <property type="match status" value="1"/>
</dbReference>
<evidence type="ECO:0000313" key="8">
    <source>
        <dbReference type="EMBL" id="CAE0549658.1"/>
    </source>
</evidence>
<dbReference type="PANTHER" id="PTHR12815:SF47">
    <property type="entry name" value="TRANSLOCATION AND ASSEMBLY MODULE SUBUNIT TAMA"/>
    <property type="match status" value="1"/>
</dbReference>
<evidence type="ECO:0000256" key="1">
    <source>
        <dbReference type="ARBA" id="ARBA00004370"/>
    </source>
</evidence>
<evidence type="ECO:0000256" key="6">
    <source>
        <dbReference type="SAM" id="MobiDB-lite"/>
    </source>
</evidence>
<dbReference type="EMBL" id="HBIR01022986">
    <property type="protein sequence ID" value="CAE0549658.1"/>
    <property type="molecule type" value="Transcribed_RNA"/>
</dbReference>
<dbReference type="InterPro" id="IPR000184">
    <property type="entry name" value="Bac_surfAg_D15"/>
</dbReference>
<organism evidence="8">
    <name type="scientific">Emiliania huxleyi</name>
    <name type="common">Coccolithophore</name>
    <name type="synonym">Pontosphaera huxleyi</name>
    <dbReference type="NCBI Taxonomy" id="2903"/>
    <lineage>
        <taxon>Eukaryota</taxon>
        <taxon>Haptista</taxon>
        <taxon>Haptophyta</taxon>
        <taxon>Prymnesiophyceae</taxon>
        <taxon>Isochrysidales</taxon>
        <taxon>Noelaerhabdaceae</taxon>
        <taxon>Emiliania</taxon>
    </lineage>
</organism>
<keyword evidence="3" id="KW-0732">Signal</keyword>
<comment type="subcellular location">
    <subcellularLocation>
        <location evidence="1">Membrane</location>
    </subcellularLocation>
</comment>
<keyword evidence="2" id="KW-0812">Transmembrane</keyword>
<protein>
    <recommendedName>
        <fullName evidence="7">Bacterial surface antigen (D15) domain-containing protein</fullName>
    </recommendedName>
</protein>
<accession>A0A7S3WCI5</accession>
<dbReference type="AlphaFoldDB" id="A0A7S3WCI5"/>
<keyword evidence="5" id="KW-0998">Cell outer membrane</keyword>
<proteinExistence type="predicted"/>